<dbReference type="PANTHER" id="PTHR33164:SF43">
    <property type="entry name" value="HTH-TYPE TRANSCRIPTIONAL REPRESSOR YETL"/>
    <property type="match status" value="1"/>
</dbReference>
<dbReference type="InterPro" id="IPR036388">
    <property type="entry name" value="WH-like_DNA-bd_sf"/>
</dbReference>
<accession>A0A0A0EDP7</accession>
<dbReference type="InterPro" id="IPR000835">
    <property type="entry name" value="HTH_MarR-typ"/>
</dbReference>
<dbReference type="PANTHER" id="PTHR33164">
    <property type="entry name" value="TRANSCRIPTIONAL REGULATOR, MARR FAMILY"/>
    <property type="match status" value="1"/>
</dbReference>
<dbReference type="eggNOG" id="COG1846">
    <property type="taxonomic scope" value="Bacteria"/>
</dbReference>
<evidence type="ECO:0000256" key="1">
    <source>
        <dbReference type="ARBA" id="ARBA00023015"/>
    </source>
</evidence>
<dbReference type="RefSeq" id="WP_043749759.1">
    <property type="nucleotide sequence ID" value="NZ_AQQX01000004.1"/>
</dbReference>
<keyword evidence="3" id="KW-0804">Transcription</keyword>
<keyword evidence="1" id="KW-0805">Transcription regulation</keyword>
<dbReference type="PROSITE" id="PS50995">
    <property type="entry name" value="HTH_MARR_2"/>
    <property type="match status" value="1"/>
</dbReference>
<dbReference type="Gene3D" id="1.10.10.10">
    <property type="entry name" value="Winged helix-like DNA-binding domain superfamily/Winged helix DNA-binding domain"/>
    <property type="match status" value="1"/>
</dbReference>
<proteinExistence type="predicted"/>
<dbReference type="PROSITE" id="PS01117">
    <property type="entry name" value="HTH_MARR_1"/>
    <property type="match status" value="1"/>
</dbReference>
<sequence length="161" mass="17889">MAVSGSDHPVSSENDAPYRLHESLGYHLSLAARLQERRLEERLREIGLNRTTWCVLLAVANEGLSQPSDIAEFVGIDRTATSRALRGMEADGLLARRSGKEDRRTRQITLTPKGERAVAEGTPHARENGRVIAGQLSPEEHQDLMRMLRQLIDENPGLSTL</sequence>
<evidence type="ECO:0000256" key="2">
    <source>
        <dbReference type="ARBA" id="ARBA00023125"/>
    </source>
</evidence>
<keyword evidence="6" id="KW-1185">Reference proteome</keyword>
<dbReference type="PRINTS" id="PR00598">
    <property type="entry name" value="HTHMARR"/>
</dbReference>
<reference evidence="5 6" key="1">
    <citation type="journal article" date="2015" name="Antonie Van Leeuwenhoek">
        <title>Pseudooceanicola atlanticus gen. nov. sp. nov., isolated from surface seawater of the Atlantic Ocean and reclassification of Oceanicola batsensis, Oceanicola marinus, Oceanicola nitratireducens, Oceanicola nanhaiensis, Oceanicola antarcticus and Oceanicola flagellatus, as Pseudooceanicola batsensis comb. nov., Pseudooceanicola marinus comb. nov., Pseudooceanicola nitratireducens comb. nov., Pseudooceanicola nanhaiensis comb. nov., Pseudooceanicola antarcticus comb. nov., and Pseudooceanicola flagellatus comb. nov.</title>
        <authorList>
            <person name="Lai Q."/>
            <person name="Li G."/>
            <person name="Liu X."/>
            <person name="Du Y."/>
            <person name="Sun F."/>
            <person name="Shao Z."/>
        </authorList>
    </citation>
    <scope>NUCLEOTIDE SEQUENCE [LARGE SCALE GENOMIC DNA]</scope>
    <source>
        <strain evidence="5 6">22II-s11g</strain>
    </source>
</reference>
<dbReference type="EMBL" id="AQQX01000004">
    <property type="protein sequence ID" value="KGM48405.1"/>
    <property type="molecule type" value="Genomic_DNA"/>
</dbReference>
<organism evidence="5 6">
    <name type="scientific">Pseudooceanicola atlanticus</name>
    <dbReference type="NCBI Taxonomy" id="1461694"/>
    <lineage>
        <taxon>Bacteria</taxon>
        <taxon>Pseudomonadati</taxon>
        <taxon>Pseudomonadota</taxon>
        <taxon>Alphaproteobacteria</taxon>
        <taxon>Rhodobacterales</taxon>
        <taxon>Paracoccaceae</taxon>
        <taxon>Pseudooceanicola</taxon>
    </lineage>
</organism>
<evidence type="ECO:0000313" key="5">
    <source>
        <dbReference type="EMBL" id="KGM48405.1"/>
    </source>
</evidence>
<dbReference type="OrthoDB" id="7875399at2"/>
<gene>
    <name evidence="5" type="ORF">ATO9_12230</name>
</gene>
<dbReference type="GO" id="GO:0006950">
    <property type="term" value="P:response to stress"/>
    <property type="evidence" value="ECO:0007669"/>
    <property type="project" value="TreeGrafter"/>
</dbReference>
<dbReference type="Pfam" id="PF12802">
    <property type="entry name" value="MarR_2"/>
    <property type="match status" value="1"/>
</dbReference>
<dbReference type="InterPro" id="IPR023187">
    <property type="entry name" value="Tscrpt_reg_MarR-type_CS"/>
</dbReference>
<dbReference type="InterPro" id="IPR039422">
    <property type="entry name" value="MarR/SlyA-like"/>
</dbReference>
<dbReference type="Proteomes" id="UP000030004">
    <property type="component" value="Unassembled WGS sequence"/>
</dbReference>
<keyword evidence="2" id="KW-0238">DNA-binding</keyword>
<dbReference type="AlphaFoldDB" id="A0A0A0EDP7"/>
<evidence type="ECO:0000256" key="3">
    <source>
        <dbReference type="ARBA" id="ARBA00023163"/>
    </source>
</evidence>
<dbReference type="SUPFAM" id="SSF46785">
    <property type="entry name" value="Winged helix' DNA-binding domain"/>
    <property type="match status" value="1"/>
</dbReference>
<dbReference type="STRING" id="1461694.ATO9_12230"/>
<comment type="caution">
    <text evidence="5">The sequence shown here is derived from an EMBL/GenBank/DDBJ whole genome shotgun (WGS) entry which is preliminary data.</text>
</comment>
<dbReference type="GO" id="GO:0003677">
    <property type="term" value="F:DNA binding"/>
    <property type="evidence" value="ECO:0007669"/>
    <property type="project" value="UniProtKB-KW"/>
</dbReference>
<dbReference type="InterPro" id="IPR036390">
    <property type="entry name" value="WH_DNA-bd_sf"/>
</dbReference>
<dbReference type="SMART" id="SM00347">
    <property type="entry name" value="HTH_MARR"/>
    <property type="match status" value="1"/>
</dbReference>
<dbReference type="GO" id="GO:0003700">
    <property type="term" value="F:DNA-binding transcription factor activity"/>
    <property type="evidence" value="ECO:0007669"/>
    <property type="project" value="InterPro"/>
</dbReference>
<evidence type="ECO:0000313" key="6">
    <source>
        <dbReference type="Proteomes" id="UP000030004"/>
    </source>
</evidence>
<evidence type="ECO:0000259" key="4">
    <source>
        <dbReference type="PROSITE" id="PS50995"/>
    </source>
</evidence>
<name>A0A0A0EDP7_9RHOB</name>
<protein>
    <submittedName>
        <fullName evidence="5">Transcriptional regulator</fullName>
    </submittedName>
</protein>
<feature type="domain" description="HTH marR-type" evidence="4">
    <location>
        <begin position="21"/>
        <end position="153"/>
    </location>
</feature>